<feature type="domain" description="4Fe-4S ferredoxin-type" evidence="6">
    <location>
        <begin position="9"/>
        <end position="38"/>
    </location>
</feature>
<dbReference type="InterPro" id="IPR017896">
    <property type="entry name" value="4Fe4S_Fe-S-bd"/>
</dbReference>
<dbReference type="SUPFAM" id="SSF54862">
    <property type="entry name" value="4Fe-4S ferredoxins"/>
    <property type="match status" value="1"/>
</dbReference>
<keyword evidence="2" id="KW-0479">Metal-binding</keyword>
<dbReference type="Pfam" id="PF13237">
    <property type="entry name" value="Fer4_10"/>
    <property type="match status" value="1"/>
</dbReference>
<keyword evidence="4" id="KW-0411">Iron-sulfur</keyword>
<dbReference type="EMBL" id="JH600068">
    <property type="protein sequence ID" value="EIG54279.1"/>
    <property type="molecule type" value="Genomic_DNA"/>
</dbReference>
<dbReference type="GO" id="GO:0051539">
    <property type="term" value="F:4 iron, 4 sulfur cluster binding"/>
    <property type="evidence" value="ECO:0007669"/>
    <property type="project" value="UniProtKB-KW"/>
</dbReference>
<dbReference type="eggNOG" id="COG1146">
    <property type="taxonomic scope" value="Bacteria"/>
</dbReference>
<dbReference type="PROSITE" id="PS00198">
    <property type="entry name" value="4FE4S_FER_1"/>
    <property type="match status" value="1"/>
</dbReference>
<dbReference type="InterPro" id="IPR050572">
    <property type="entry name" value="Fe-S_Ferredoxin"/>
</dbReference>
<dbReference type="PROSITE" id="PS51379">
    <property type="entry name" value="4FE4S_FER_2"/>
    <property type="match status" value="2"/>
</dbReference>
<evidence type="ECO:0000256" key="4">
    <source>
        <dbReference type="ARBA" id="ARBA00023014"/>
    </source>
</evidence>
<sequence length="131" mass="13559">MTESKTGRNRVIVYPDWCKGCGICVAFCPKQVLALGPDGKARVVAEEACINCGFCEPHCPDFAVMVVPPNGNGRCNGQRPAGPPEPPPSENSCEPPPDAETASAPTSASHAASEPPCDEGGTPNGDKEGRP</sequence>
<evidence type="ECO:0000313" key="7">
    <source>
        <dbReference type="EMBL" id="EIG54279.1"/>
    </source>
</evidence>
<organism evidence="7">
    <name type="scientific">Desulfovibrio sp. U5L</name>
    <dbReference type="NCBI Taxonomy" id="596152"/>
    <lineage>
        <taxon>Bacteria</taxon>
        <taxon>Pseudomonadati</taxon>
        <taxon>Thermodesulfobacteriota</taxon>
        <taxon>Desulfovibrionia</taxon>
        <taxon>Desulfovibrionales</taxon>
        <taxon>Desulfovibrionaceae</taxon>
        <taxon>Desulfovibrio</taxon>
    </lineage>
</organism>
<reference evidence="7" key="1">
    <citation type="submission" date="2011-11" db="EMBL/GenBank/DDBJ databases">
        <title>Improved High-Quality Draft sequence of Desulfovibrio sp. U5L.</title>
        <authorList>
            <consortium name="US DOE Joint Genome Institute"/>
            <person name="Lucas S."/>
            <person name="Han J."/>
            <person name="Lapidus A."/>
            <person name="Cheng J.-F."/>
            <person name="Goodwin L."/>
            <person name="Pitluck S."/>
            <person name="Peters L."/>
            <person name="Ovchinnikova G."/>
            <person name="Held B."/>
            <person name="Detter J.C."/>
            <person name="Han C."/>
            <person name="Tapia R."/>
            <person name="Land M."/>
            <person name="Hauser L."/>
            <person name="Kyrpides N."/>
            <person name="Ivanova N."/>
            <person name="Pagani I."/>
            <person name="Gabster J."/>
            <person name="Walker C."/>
            <person name="Stolyar S."/>
            <person name="Stahl D."/>
            <person name="Arkin A."/>
            <person name="Dehal P."/>
            <person name="Hazen T."/>
            <person name="Woyke T."/>
        </authorList>
    </citation>
    <scope>NUCLEOTIDE SEQUENCE [LARGE SCALE GENOMIC DNA]</scope>
    <source>
        <strain evidence="7">U5L</strain>
    </source>
</reference>
<name>I2Q3C3_9BACT</name>
<dbReference type="GO" id="GO:0046872">
    <property type="term" value="F:metal ion binding"/>
    <property type="evidence" value="ECO:0007669"/>
    <property type="project" value="UniProtKB-KW"/>
</dbReference>
<dbReference type="HOGENOM" id="CLU_1945311_0_0_7"/>
<dbReference type="Gene3D" id="3.30.70.20">
    <property type="match status" value="1"/>
</dbReference>
<evidence type="ECO:0000256" key="3">
    <source>
        <dbReference type="ARBA" id="ARBA00023004"/>
    </source>
</evidence>
<evidence type="ECO:0000256" key="5">
    <source>
        <dbReference type="SAM" id="MobiDB-lite"/>
    </source>
</evidence>
<keyword evidence="1" id="KW-0004">4Fe-4S</keyword>
<protein>
    <submittedName>
        <fullName evidence="7">Ferredoxin</fullName>
    </submittedName>
</protein>
<dbReference type="PANTHER" id="PTHR43687:SF4">
    <property type="entry name" value="BLR5484 PROTEIN"/>
    <property type="match status" value="1"/>
</dbReference>
<feature type="domain" description="4Fe-4S ferredoxin-type" evidence="6">
    <location>
        <begin position="40"/>
        <end position="69"/>
    </location>
</feature>
<keyword evidence="3" id="KW-0408">Iron</keyword>
<feature type="region of interest" description="Disordered" evidence="5">
    <location>
        <begin position="70"/>
        <end position="131"/>
    </location>
</feature>
<dbReference type="InterPro" id="IPR017900">
    <property type="entry name" value="4Fe4S_Fe_S_CS"/>
</dbReference>
<dbReference type="STRING" id="596152.DesU5LDRAFT_2623"/>
<proteinExistence type="predicted"/>
<evidence type="ECO:0000256" key="1">
    <source>
        <dbReference type="ARBA" id="ARBA00022485"/>
    </source>
</evidence>
<dbReference type="AlphaFoldDB" id="I2Q3C3"/>
<gene>
    <name evidence="7" type="ORF">DesU5LDRAFT_2623</name>
</gene>
<dbReference type="OrthoDB" id="9803397at2"/>
<evidence type="ECO:0000259" key="6">
    <source>
        <dbReference type="PROSITE" id="PS51379"/>
    </source>
</evidence>
<dbReference type="PANTHER" id="PTHR43687">
    <property type="entry name" value="ADENYLYLSULFATE REDUCTASE, BETA SUBUNIT"/>
    <property type="match status" value="1"/>
</dbReference>
<feature type="compositionally biased region" description="Low complexity" evidence="5">
    <location>
        <begin position="99"/>
        <end position="115"/>
    </location>
</feature>
<evidence type="ECO:0000256" key="2">
    <source>
        <dbReference type="ARBA" id="ARBA00022723"/>
    </source>
</evidence>
<accession>I2Q3C3</accession>
<feature type="compositionally biased region" description="Pro residues" evidence="5">
    <location>
        <begin position="81"/>
        <end position="98"/>
    </location>
</feature>